<protein>
    <recommendedName>
        <fullName evidence="6">Transporter</fullName>
    </recommendedName>
</protein>
<feature type="transmembrane region" description="Helical" evidence="7">
    <location>
        <begin position="95"/>
        <end position="115"/>
    </location>
</feature>
<feature type="transmembrane region" description="Helical" evidence="7">
    <location>
        <begin position="224"/>
        <end position="249"/>
    </location>
</feature>
<feature type="transmembrane region" description="Helical" evidence="7">
    <location>
        <begin position="183"/>
        <end position="203"/>
    </location>
</feature>
<gene>
    <name evidence="8" type="ORF">K1J50_07285</name>
</gene>
<feature type="transmembrane region" description="Helical" evidence="7">
    <location>
        <begin position="45"/>
        <end position="65"/>
    </location>
</feature>
<evidence type="ECO:0000256" key="6">
    <source>
        <dbReference type="RuleBase" id="RU003732"/>
    </source>
</evidence>
<keyword evidence="2 6" id="KW-0813">Transport</keyword>
<comment type="subcellular location">
    <subcellularLocation>
        <location evidence="1">Membrane</location>
        <topology evidence="1">Multi-pass membrane protein</topology>
    </subcellularLocation>
</comment>
<dbReference type="PANTHER" id="PTHR42948">
    <property type="entry name" value="TRANSPORTER"/>
    <property type="match status" value="1"/>
</dbReference>
<keyword evidence="6" id="KW-0769">Symport</keyword>
<feature type="transmembrane region" description="Helical" evidence="7">
    <location>
        <begin position="439"/>
        <end position="458"/>
    </location>
</feature>
<feature type="transmembrane region" description="Helical" evidence="7">
    <location>
        <begin position="353"/>
        <end position="373"/>
    </location>
</feature>
<evidence type="ECO:0000256" key="7">
    <source>
        <dbReference type="SAM" id="Phobius"/>
    </source>
</evidence>
<evidence type="ECO:0000256" key="2">
    <source>
        <dbReference type="ARBA" id="ARBA00022448"/>
    </source>
</evidence>
<feature type="transmembrane region" description="Helical" evidence="7">
    <location>
        <begin position="12"/>
        <end position="33"/>
    </location>
</feature>
<dbReference type="PANTHER" id="PTHR42948:SF1">
    <property type="entry name" value="TRANSPORTER"/>
    <property type="match status" value="1"/>
</dbReference>
<dbReference type="PROSITE" id="PS00610">
    <property type="entry name" value="NA_NEUROTRAN_SYMP_1"/>
    <property type="match status" value="1"/>
</dbReference>
<reference evidence="8 9" key="1">
    <citation type="submission" date="2021-08" db="EMBL/GenBank/DDBJ databases">
        <title>Caldovatus sediminis gen. nov., sp. nov., a moderately thermophilic bacterium isolated from a hot spring.</title>
        <authorList>
            <person name="Hu C.-J."/>
            <person name="Li W.-J."/>
            <person name="Xian W.-D."/>
        </authorList>
    </citation>
    <scope>NUCLEOTIDE SEQUENCE [LARGE SCALE GENOMIC DNA]</scope>
    <source>
        <strain evidence="8 9">SYSU G05006</strain>
    </source>
</reference>
<feature type="transmembrane region" description="Helical" evidence="7">
    <location>
        <begin position="315"/>
        <end position="341"/>
    </location>
</feature>
<feature type="transmembrane region" description="Helical" evidence="7">
    <location>
        <begin position="261"/>
        <end position="283"/>
    </location>
</feature>
<comment type="caution">
    <text evidence="8">The sequence shown here is derived from an EMBL/GenBank/DDBJ whole genome shotgun (WGS) entry which is preliminary data.</text>
</comment>
<comment type="similarity">
    <text evidence="6">Belongs to the sodium:neurotransmitter symporter (SNF) (TC 2.A.22) family.</text>
</comment>
<keyword evidence="5 7" id="KW-0472">Membrane</keyword>
<evidence type="ECO:0000256" key="4">
    <source>
        <dbReference type="ARBA" id="ARBA00022989"/>
    </source>
</evidence>
<dbReference type="SUPFAM" id="SSF161070">
    <property type="entry name" value="SNF-like"/>
    <property type="match status" value="1"/>
</dbReference>
<evidence type="ECO:0000313" key="8">
    <source>
        <dbReference type="EMBL" id="MBW8269289.1"/>
    </source>
</evidence>
<keyword evidence="4 7" id="KW-1133">Transmembrane helix</keyword>
<keyword evidence="9" id="KW-1185">Reference proteome</keyword>
<dbReference type="InterPro" id="IPR047218">
    <property type="entry name" value="YocR/YhdH-like"/>
</dbReference>
<proteinExistence type="inferred from homology"/>
<dbReference type="NCBIfam" id="NF037979">
    <property type="entry name" value="Na_transp"/>
    <property type="match status" value="1"/>
</dbReference>
<dbReference type="RefSeq" id="WP_220117047.1">
    <property type="nucleotide sequence ID" value="NZ_JAHZUY010000013.1"/>
</dbReference>
<dbReference type="Pfam" id="PF00209">
    <property type="entry name" value="SNF"/>
    <property type="match status" value="2"/>
</dbReference>
<dbReference type="InterPro" id="IPR000175">
    <property type="entry name" value="Na/ntran_symport"/>
</dbReference>
<name>A0ABS7F110_9PROT</name>
<evidence type="ECO:0000313" key="9">
    <source>
        <dbReference type="Proteomes" id="UP001519924"/>
    </source>
</evidence>
<keyword evidence="3 6" id="KW-0812">Transmembrane</keyword>
<feature type="transmembrane region" description="Helical" evidence="7">
    <location>
        <begin position="397"/>
        <end position="418"/>
    </location>
</feature>
<dbReference type="CDD" id="cd10336">
    <property type="entry name" value="SLC6sbd_Tyt1-Like"/>
    <property type="match status" value="1"/>
</dbReference>
<dbReference type="PROSITE" id="PS50267">
    <property type="entry name" value="NA_NEUROTRAN_SYMP_3"/>
    <property type="match status" value="1"/>
</dbReference>
<sequence length="460" mass="47537">MSERQPPRGERWSGRLGFVLATIGSAVGLGSIWKFPYEVGENGGGAFVLFYLLGLVLVVLPLIFAEFALGRRGRGDAAASVAAVAAEAGRSPRRWAWIGGLAIATGFLILTYYAVVGGLTLAYLLHAIRRGFAGADGAATRALFEAMTGSPAALAAYQAAFLAATVAVVARGVGGGIERACRVLMPLLAALMLGLVAYAATAGDLRRTVAFLLAPRPEALTPRVALEALGLGFFSIGVGLGAMITYAAYAGRDTDLTTAAVATVAGDTAISFLAGFAVFPLVFAHGLDPAEGAGLMFLTLPIAFGRLPFGDAVGAAFFLSLFVAALASAVSLLELAVAPVVQRTGWPRARAAVGAGVVCWLLGLPSVLSFNLWREVRPLGAVPGFATAGLFDAIDRIASNLLLPASGLLLAVFAGWVARGDLLAAELRWGPRAVGALRFLLRWVVPALILAFVALGHLPR</sequence>
<dbReference type="Proteomes" id="UP001519924">
    <property type="component" value="Unassembled WGS sequence"/>
</dbReference>
<dbReference type="EMBL" id="JAHZUY010000013">
    <property type="protein sequence ID" value="MBW8269289.1"/>
    <property type="molecule type" value="Genomic_DNA"/>
</dbReference>
<evidence type="ECO:0000256" key="3">
    <source>
        <dbReference type="ARBA" id="ARBA00022692"/>
    </source>
</evidence>
<organism evidence="8 9">
    <name type="scientific">Caldovatus aquaticus</name>
    <dbReference type="NCBI Taxonomy" id="2865671"/>
    <lineage>
        <taxon>Bacteria</taxon>
        <taxon>Pseudomonadati</taxon>
        <taxon>Pseudomonadota</taxon>
        <taxon>Alphaproteobacteria</taxon>
        <taxon>Acetobacterales</taxon>
        <taxon>Roseomonadaceae</taxon>
        <taxon>Caldovatus</taxon>
    </lineage>
</organism>
<dbReference type="PRINTS" id="PR00176">
    <property type="entry name" value="NANEUSMPORT"/>
</dbReference>
<accession>A0ABS7F110</accession>
<dbReference type="InterPro" id="IPR037272">
    <property type="entry name" value="SNS_sf"/>
</dbReference>
<evidence type="ECO:0000256" key="1">
    <source>
        <dbReference type="ARBA" id="ARBA00004141"/>
    </source>
</evidence>
<evidence type="ECO:0000256" key="5">
    <source>
        <dbReference type="ARBA" id="ARBA00023136"/>
    </source>
</evidence>